<comment type="caution">
    <text evidence="1">The sequence shown here is derived from an EMBL/GenBank/DDBJ whole genome shotgun (WGS) entry which is preliminary data.</text>
</comment>
<dbReference type="Proteomes" id="UP001165960">
    <property type="component" value="Unassembled WGS sequence"/>
</dbReference>
<evidence type="ECO:0000313" key="2">
    <source>
        <dbReference type="Proteomes" id="UP001165960"/>
    </source>
</evidence>
<protein>
    <submittedName>
        <fullName evidence="1">Uncharacterized protein</fullName>
    </submittedName>
</protein>
<proteinExistence type="predicted"/>
<gene>
    <name evidence="1" type="ORF">DSO57_1023983</name>
</gene>
<organism evidence="1 2">
    <name type="scientific">Entomophthora muscae</name>
    <dbReference type="NCBI Taxonomy" id="34485"/>
    <lineage>
        <taxon>Eukaryota</taxon>
        <taxon>Fungi</taxon>
        <taxon>Fungi incertae sedis</taxon>
        <taxon>Zoopagomycota</taxon>
        <taxon>Entomophthoromycotina</taxon>
        <taxon>Entomophthoromycetes</taxon>
        <taxon>Entomophthorales</taxon>
        <taxon>Entomophthoraceae</taxon>
        <taxon>Entomophthora</taxon>
    </lineage>
</organism>
<dbReference type="EMBL" id="QTSX02006517">
    <property type="protein sequence ID" value="KAJ9053470.1"/>
    <property type="molecule type" value="Genomic_DNA"/>
</dbReference>
<reference evidence="1" key="1">
    <citation type="submission" date="2022-04" db="EMBL/GenBank/DDBJ databases">
        <title>Genome of the entomopathogenic fungus Entomophthora muscae.</title>
        <authorList>
            <person name="Elya C."/>
            <person name="Lovett B.R."/>
            <person name="Lee E."/>
            <person name="Macias A.M."/>
            <person name="Hajek A.E."/>
            <person name="De Bivort B.L."/>
            <person name="Kasson M.T."/>
            <person name="De Fine Licht H.H."/>
            <person name="Stajich J.E."/>
        </authorList>
    </citation>
    <scope>NUCLEOTIDE SEQUENCE</scope>
    <source>
        <strain evidence="1">Berkeley</strain>
    </source>
</reference>
<evidence type="ECO:0000313" key="1">
    <source>
        <dbReference type="EMBL" id="KAJ9053470.1"/>
    </source>
</evidence>
<keyword evidence="2" id="KW-1185">Reference proteome</keyword>
<name>A0ACC2RU27_9FUNG</name>
<sequence>MARKSSRNTAAKPVQKRDLPVRSTRSTVSLAIQATPSPTPSVRPVPRVKLRFNEDSYRMLQHLVSSEKVPFKANKPTDRLFGLEEVPTFYPTEEQFRHPDIYISSLRQHAEQYGMCKIVPPPSFKPEFAINLKNFRFKTEVQKLNHLGAKARASNNFIEKLRIFQEQNGNFFKLPVFYSKTVDLYRLKLLTQEFGGYDLIVLEKKWAQVGRRLGYNPSECTSLSYGLRNIYEAHVLPYEKYISNASALGEKIAGACTVCRTSVQGSRSPILECEQCSRLFHGKCLEPKITEDHGVSFYCYACLRDYEPAFGFDSGSEYSLSEFLSKAFRFKQAYVDENAGNHKNQFPLDDAASSSFEEHWIERKFWDQIGSAMKELSVEYASDLQGSYYGSGFPTPETKPNDPMAYHPWNLNNLSANPSNLLTFLADSNSGMTVPWIYIGMLFSAFCWRTEDHYTYSVNYQHWGSPKTCYSTPASHADQFDEAFKKRAPSLFEKDPDLLYQLVTMLSPADLREEGVPVYAATQRPGEFIVTFPRAFYCGFNHGLNFSEAVNFSPADWLPHGLECIAQYKLLNRSPVFSHDELLFHVASVATSLSEASPLYQPLLDMISREEKARTTASKHTKHIVNKPFPPGRPKDIPQCFICNTYCFLSSISCACLENKVACVSHIEEMCNCVLFKRKLLVHVPNSVLEGLVKHVTSLILPLTSWRKHYLDLVSTHRYPKLEDMEILLVEASDLQCLVPEAVALNEHVAQCRSWVSRARDAVAQTRISSLGSPYRTIRQLVAECASLSCIPPELAMLKQLRSDLDSYSHGIQEISERTPHSLERVREVAALAAKLNVEETELNRLKQIAQALEWAESTDKLLTTDVPIYTIRQLLQEAQSHNLSPSHPLFSKLQGLHETSSLPAAGVPTQAEVDQWLQVCHHVIVGNHNGKPQTLLARLEALKETTDALLRGKTLEVCLCNARASNKHLVCTECHVSYHKSCLKLRKSGQSHDPYICPICDPAFRGPIQRKRPNLVGLQLLLVESPQLAGHLAEYDRLSELVNTLCKLQQETSDAIASGAYQSRTHLKGIVRLFQALDVNLADVLKDLIKLLHPGSVYHKRNAHAADMATEAETPPGTKSQRLNHSPSTSPRRSGTTITIAPPAISTSRQLSPAFYSHGHPIIAETPPIHEPSLTTTSPNDDSNLFSISNLVGRPLSPRKPMPSWYKPPLTIRASCPMIHEDDSDELL</sequence>
<accession>A0ACC2RU27</accession>